<sequence>MFSRLVAVVVVVVGVLMVIRGMPGAEARRYKQVNSTGGAISSITSDPDDAIYTSWSTWSPCYVRCLQRRSRKCVNRDKCKDKIQKQSRDCNFGRCRDRHAPRKMRHGLTRKLQDMVFNLLYNEWSSWSMCTRSCKQRRFRTCAMKNWCKNVLLMEEANCYHKGTNCEAVWLASNTLDNEDLDDIDKELAGAAADRKKKKPNHPDPVSEQALAPDPDRCGVRSASLSPRIIGGYEVRKGSWPWQVAITTRKGDQFCGGVLVAPQWVLTAAHCIRKNGRKRRIVVRVGEYNLMVDDGTEVDMKVSTDYPHPEFNMDTIDGDIALVKLAQPVPKREDIGFACIPRLDDTVVVHTLCYAVGWGKVKVTHRFGTDILREAPVPLVNREKCQSAFDYEITDSQMCAGYKRGGIDTCAGDSGGPLMCQLTRNGVSRWYVYGITSFGEGCGYQGKFGIYTKVSMFNDWIKNITQSNL</sequence>
<dbReference type="Gene3D" id="2.40.10.10">
    <property type="entry name" value="Trypsin-like serine proteases"/>
    <property type="match status" value="1"/>
</dbReference>
<dbReference type="PROSITE" id="PS50092">
    <property type="entry name" value="TSP1"/>
    <property type="match status" value="1"/>
</dbReference>
<evidence type="ECO:0000256" key="7">
    <source>
        <dbReference type="SAM" id="SignalP"/>
    </source>
</evidence>
<dbReference type="CDD" id="cd00190">
    <property type="entry name" value="Tryp_SPc"/>
    <property type="match status" value="1"/>
</dbReference>
<feature type="region of interest" description="Disordered" evidence="6">
    <location>
        <begin position="192"/>
        <end position="219"/>
    </location>
</feature>
<keyword evidence="4" id="KW-1015">Disulfide bond</keyword>
<dbReference type="AlphaFoldDB" id="A0AAD9N7A9"/>
<dbReference type="PROSITE" id="PS00134">
    <property type="entry name" value="TRYPSIN_HIS"/>
    <property type="match status" value="1"/>
</dbReference>
<dbReference type="PRINTS" id="PR00722">
    <property type="entry name" value="CHYMOTRYPSIN"/>
</dbReference>
<evidence type="ECO:0000256" key="3">
    <source>
        <dbReference type="ARBA" id="ARBA00022825"/>
    </source>
</evidence>
<dbReference type="PROSITE" id="PS50240">
    <property type="entry name" value="TRYPSIN_DOM"/>
    <property type="match status" value="1"/>
</dbReference>
<feature type="signal peptide" evidence="7">
    <location>
        <begin position="1"/>
        <end position="27"/>
    </location>
</feature>
<dbReference type="PANTHER" id="PTHR24252">
    <property type="entry name" value="ACROSIN-RELATED"/>
    <property type="match status" value="1"/>
</dbReference>
<dbReference type="InterPro" id="IPR001254">
    <property type="entry name" value="Trypsin_dom"/>
</dbReference>
<evidence type="ECO:0000256" key="6">
    <source>
        <dbReference type="SAM" id="MobiDB-lite"/>
    </source>
</evidence>
<gene>
    <name evidence="9" type="ORF">LSH36_205g04015</name>
</gene>
<dbReference type="InterPro" id="IPR033116">
    <property type="entry name" value="TRYPSIN_SER"/>
</dbReference>
<name>A0AAD9N7A9_9ANNE</name>
<accession>A0AAD9N7A9</accession>
<dbReference type="InterPro" id="IPR043504">
    <property type="entry name" value="Peptidase_S1_PA_chymotrypsin"/>
</dbReference>
<dbReference type="Pfam" id="PF00089">
    <property type="entry name" value="Trypsin"/>
    <property type="match status" value="1"/>
</dbReference>
<dbReference type="GO" id="GO:0006508">
    <property type="term" value="P:proteolysis"/>
    <property type="evidence" value="ECO:0007669"/>
    <property type="project" value="UniProtKB-KW"/>
</dbReference>
<dbReference type="InterPro" id="IPR036383">
    <property type="entry name" value="TSP1_rpt_sf"/>
</dbReference>
<evidence type="ECO:0000313" key="9">
    <source>
        <dbReference type="EMBL" id="KAK2156789.1"/>
    </source>
</evidence>
<reference evidence="9" key="1">
    <citation type="journal article" date="2023" name="Mol. Biol. Evol.">
        <title>Third-Generation Sequencing Reveals the Adaptive Role of the Epigenome in Three Deep-Sea Polychaetes.</title>
        <authorList>
            <person name="Perez M."/>
            <person name="Aroh O."/>
            <person name="Sun Y."/>
            <person name="Lan Y."/>
            <person name="Juniper S.K."/>
            <person name="Young C.R."/>
            <person name="Angers B."/>
            <person name="Qian P.Y."/>
        </authorList>
    </citation>
    <scope>NUCLEOTIDE SEQUENCE</scope>
    <source>
        <strain evidence="9">P08H-3</strain>
    </source>
</reference>
<dbReference type="SMART" id="SM00209">
    <property type="entry name" value="TSP1"/>
    <property type="match status" value="2"/>
</dbReference>
<dbReference type="InterPro" id="IPR018114">
    <property type="entry name" value="TRYPSIN_HIS"/>
</dbReference>
<evidence type="ECO:0000256" key="4">
    <source>
        <dbReference type="ARBA" id="ARBA00023157"/>
    </source>
</evidence>
<evidence type="ECO:0000256" key="1">
    <source>
        <dbReference type="ARBA" id="ARBA00022670"/>
    </source>
</evidence>
<keyword evidence="1 5" id="KW-0645">Protease</keyword>
<proteinExistence type="predicted"/>
<organism evidence="9 10">
    <name type="scientific">Paralvinella palmiformis</name>
    <dbReference type="NCBI Taxonomy" id="53620"/>
    <lineage>
        <taxon>Eukaryota</taxon>
        <taxon>Metazoa</taxon>
        <taxon>Spiralia</taxon>
        <taxon>Lophotrochozoa</taxon>
        <taxon>Annelida</taxon>
        <taxon>Polychaeta</taxon>
        <taxon>Sedentaria</taxon>
        <taxon>Canalipalpata</taxon>
        <taxon>Terebellida</taxon>
        <taxon>Terebelliformia</taxon>
        <taxon>Alvinellidae</taxon>
        <taxon>Paralvinella</taxon>
    </lineage>
</organism>
<evidence type="ECO:0000256" key="2">
    <source>
        <dbReference type="ARBA" id="ARBA00022801"/>
    </source>
</evidence>
<feature type="chain" id="PRO_5042189095" description="Peptidase S1 domain-containing protein" evidence="7">
    <location>
        <begin position="28"/>
        <end position="469"/>
    </location>
</feature>
<dbReference type="Proteomes" id="UP001208570">
    <property type="component" value="Unassembled WGS sequence"/>
</dbReference>
<evidence type="ECO:0000259" key="8">
    <source>
        <dbReference type="PROSITE" id="PS50240"/>
    </source>
</evidence>
<dbReference type="InterPro" id="IPR001314">
    <property type="entry name" value="Peptidase_S1A"/>
</dbReference>
<keyword evidence="10" id="KW-1185">Reference proteome</keyword>
<comment type="caution">
    <text evidence="9">The sequence shown here is derived from an EMBL/GenBank/DDBJ whole genome shotgun (WGS) entry which is preliminary data.</text>
</comment>
<feature type="domain" description="Peptidase S1" evidence="8">
    <location>
        <begin position="229"/>
        <end position="466"/>
    </location>
</feature>
<dbReference type="PANTHER" id="PTHR24252:SF7">
    <property type="entry name" value="HYALIN"/>
    <property type="match status" value="1"/>
</dbReference>
<keyword evidence="7" id="KW-0732">Signal</keyword>
<dbReference type="InterPro" id="IPR000884">
    <property type="entry name" value="TSP1_rpt"/>
</dbReference>
<dbReference type="Gene3D" id="2.20.100.10">
    <property type="entry name" value="Thrombospondin type-1 (TSP1) repeat"/>
    <property type="match status" value="1"/>
</dbReference>
<dbReference type="EMBL" id="JAODUP010000205">
    <property type="protein sequence ID" value="KAK2156789.1"/>
    <property type="molecule type" value="Genomic_DNA"/>
</dbReference>
<keyword evidence="3 5" id="KW-0720">Serine protease</keyword>
<evidence type="ECO:0000313" key="10">
    <source>
        <dbReference type="Proteomes" id="UP001208570"/>
    </source>
</evidence>
<dbReference type="GO" id="GO:0004252">
    <property type="term" value="F:serine-type endopeptidase activity"/>
    <property type="evidence" value="ECO:0007669"/>
    <property type="project" value="InterPro"/>
</dbReference>
<protein>
    <recommendedName>
        <fullName evidence="8">Peptidase S1 domain-containing protein</fullName>
    </recommendedName>
</protein>
<dbReference type="SMART" id="SM00020">
    <property type="entry name" value="Tryp_SPc"/>
    <property type="match status" value="1"/>
</dbReference>
<dbReference type="SUPFAM" id="SSF50494">
    <property type="entry name" value="Trypsin-like serine proteases"/>
    <property type="match status" value="1"/>
</dbReference>
<dbReference type="PROSITE" id="PS00135">
    <property type="entry name" value="TRYPSIN_SER"/>
    <property type="match status" value="1"/>
</dbReference>
<keyword evidence="2 5" id="KW-0378">Hydrolase</keyword>
<dbReference type="FunFam" id="2.40.10.10:FF:000003">
    <property type="entry name" value="Transmembrane serine protease 3"/>
    <property type="match status" value="1"/>
</dbReference>
<dbReference type="SUPFAM" id="SSF82895">
    <property type="entry name" value="TSP-1 type 1 repeat"/>
    <property type="match status" value="1"/>
</dbReference>
<evidence type="ECO:0000256" key="5">
    <source>
        <dbReference type="RuleBase" id="RU363034"/>
    </source>
</evidence>
<dbReference type="InterPro" id="IPR009003">
    <property type="entry name" value="Peptidase_S1_PA"/>
</dbReference>